<evidence type="ECO:0000313" key="1">
    <source>
        <dbReference type="EMBL" id="TFY51467.1"/>
    </source>
</evidence>
<dbReference type="AlphaFoldDB" id="A0A4Y9XQ38"/>
<proteinExistence type="predicted"/>
<dbReference type="EMBL" id="SEKV01001180">
    <property type="protein sequence ID" value="TFY51467.1"/>
    <property type="molecule type" value="Genomic_DNA"/>
</dbReference>
<reference evidence="1 2" key="1">
    <citation type="submission" date="2019-01" db="EMBL/GenBank/DDBJ databases">
        <title>Genome sequencing of the rare red list fungi Fomitopsis rosea.</title>
        <authorList>
            <person name="Buettner E."/>
            <person name="Kellner H."/>
        </authorList>
    </citation>
    <scope>NUCLEOTIDE SEQUENCE [LARGE SCALE GENOMIC DNA]</scope>
    <source>
        <strain evidence="1 2">DSM 105464</strain>
    </source>
</reference>
<protein>
    <submittedName>
        <fullName evidence="1">Uncharacterized protein</fullName>
    </submittedName>
</protein>
<sequence>MADLAWVIGKCRLWNKCMDCNIMYLHQFSPKDVFFAGNSDAGPLSPKSLKGKGKLKAIVGQQPDIVIDLSVAEEEVYYVVQPDGIIDLTED</sequence>
<name>A0A4Y9XQ38_9APHY</name>
<gene>
    <name evidence="1" type="ORF">EVJ58_g10548</name>
</gene>
<comment type="caution">
    <text evidence="1">The sequence shown here is derived from an EMBL/GenBank/DDBJ whole genome shotgun (WGS) entry which is preliminary data.</text>
</comment>
<dbReference type="Proteomes" id="UP000298390">
    <property type="component" value="Unassembled WGS sequence"/>
</dbReference>
<evidence type="ECO:0000313" key="2">
    <source>
        <dbReference type="Proteomes" id="UP000298390"/>
    </source>
</evidence>
<organism evidence="1 2">
    <name type="scientific">Rhodofomes roseus</name>
    <dbReference type="NCBI Taxonomy" id="34475"/>
    <lineage>
        <taxon>Eukaryota</taxon>
        <taxon>Fungi</taxon>
        <taxon>Dikarya</taxon>
        <taxon>Basidiomycota</taxon>
        <taxon>Agaricomycotina</taxon>
        <taxon>Agaricomycetes</taxon>
        <taxon>Polyporales</taxon>
        <taxon>Rhodofomes</taxon>
    </lineage>
</organism>
<accession>A0A4Y9XQ38</accession>